<feature type="domain" description="FAD dependent oxidoreductase" evidence="2">
    <location>
        <begin position="5"/>
        <end position="344"/>
    </location>
</feature>
<dbReference type="Gene3D" id="3.50.50.60">
    <property type="entry name" value="FAD/NAD(P)-binding domain"/>
    <property type="match status" value="1"/>
</dbReference>
<dbReference type="PANTHER" id="PTHR13847">
    <property type="entry name" value="SARCOSINE DEHYDROGENASE-RELATED"/>
    <property type="match status" value="1"/>
</dbReference>
<dbReference type="Gene3D" id="3.30.9.10">
    <property type="entry name" value="D-Amino Acid Oxidase, subunit A, domain 2"/>
    <property type="match status" value="1"/>
</dbReference>
<reference evidence="4" key="1">
    <citation type="submission" date="2016-10" db="EMBL/GenBank/DDBJ databases">
        <authorList>
            <person name="Varghese N."/>
            <person name="Submissions S."/>
        </authorList>
    </citation>
    <scope>NUCLEOTIDE SEQUENCE [LARGE SCALE GENOMIC DNA]</scope>
    <source>
        <strain evidence="4">AAP</strain>
    </source>
</reference>
<keyword evidence="1" id="KW-0560">Oxidoreductase</keyword>
<dbReference type="Pfam" id="PF01266">
    <property type="entry name" value="DAO"/>
    <property type="match status" value="1"/>
</dbReference>
<evidence type="ECO:0000313" key="4">
    <source>
        <dbReference type="Proteomes" id="UP000199107"/>
    </source>
</evidence>
<dbReference type="Proteomes" id="UP000199107">
    <property type="component" value="Unassembled WGS sequence"/>
</dbReference>
<name>A0A1G9SR41_9GAMM</name>
<dbReference type="RefSeq" id="WP_089659422.1">
    <property type="nucleotide sequence ID" value="NZ_FNGH01000012.1"/>
</dbReference>
<evidence type="ECO:0000313" key="3">
    <source>
        <dbReference type="EMBL" id="SDM37824.1"/>
    </source>
</evidence>
<dbReference type="STRING" id="48727.SAMN05192555_112105"/>
<evidence type="ECO:0000256" key="1">
    <source>
        <dbReference type="ARBA" id="ARBA00023002"/>
    </source>
</evidence>
<dbReference type="EMBL" id="FNGH01000012">
    <property type="protein sequence ID" value="SDM37824.1"/>
    <property type="molecule type" value="Genomic_DNA"/>
</dbReference>
<dbReference type="AlphaFoldDB" id="A0A1G9SR41"/>
<dbReference type="PANTHER" id="PTHR13847:SF287">
    <property type="entry name" value="FAD-DEPENDENT OXIDOREDUCTASE DOMAIN-CONTAINING PROTEIN 1"/>
    <property type="match status" value="1"/>
</dbReference>
<organism evidence="3 4">
    <name type="scientific">Franzmannia pantelleriensis</name>
    <dbReference type="NCBI Taxonomy" id="48727"/>
    <lineage>
        <taxon>Bacteria</taxon>
        <taxon>Pseudomonadati</taxon>
        <taxon>Pseudomonadota</taxon>
        <taxon>Gammaproteobacteria</taxon>
        <taxon>Oceanospirillales</taxon>
        <taxon>Halomonadaceae</taxon>
        <taxon>Franzmannia</taxon>
    </lineage>
</organism>
<proteinExistence type="predicted"/>
<dbReference type="InterPro" id="IPR036188">
    <property type="entry name" value="FAD/NAD-bd_sf"/>
</dbReference>
<gene>
    <name evidence="3" type="ORF">SAMN05192555_112105</name>
</gene>
<dbReference type="SUPFAM" id="SSF54373">
    <property type="entry name" value="FAD-linked reductases, C-terminal domain"/>
    <property type="match status" value="1"/>
</dbReference>
<dbReference type="GO" id="GO:0005737">
    <property type="term" value="C:cytoplasm"/>
    <property type="evidence" value="ECO:0007669"/>
    <property type="project" value="TreeGrafter"/>
</dbReference>
<protein>
    <submittedName>
        <fullName evidence="3">Glycine/D-amino acid oxidase</fullName>
    </submittedName>
</protein>
<keyword evidence="4" id="KW-1185">Reference proteome</keyword>
<sequence>MKTYDFAVVGGGLVGSAIAYGLAKAGHRVAVLDEGDVAYRASRGNFGLVWVQGKGLEMPSYSQWSMSSASLWPSLSEELWDLTDVATQHQAPGGVHLCYSQREMDLRQADLTSLAKATGGQFDFAMLDHQQLREMIPEIGESVAGASWSRWDGHANPLYLLRGLHAGFLRCGGTFLPGSKVHRVHQRGDSFVIEREGERVQAERVVLAAGLGNRLLAPQVGLHAPLVPNRGEILVTERMRPLLNLPTTYLRQTGEGSILMGDSHEDVGFDEGTETPVLSHIAQRAVRALPALANTRIVRTWGALRVMTPDGYPLYQASLSHPGAFVACCHSGVTLAAAHAKRLAPWIAGDSLPSEIAPFTAERFDVQTVIPA</sequence>
<dbReference type="InterPro" id="IPR006076">
    <property type="entry name" value="FAD-dep_OxRdtase"/>
</dbReference>
<dbReference type="GO" id="GO:0016491">
    <property type="term" value="F:oxidoreductase activity"/>
    <property type="evidence" value="ECO:0007669"/>
    <property type="project" value="UniProtKB-KW"/>
</dbReference>
<dbReference type="OrthoDB" id="6949587at2"/>
<dbReference type="SUPFAM" id="SSF51905">
    <property type="entry name" value="FAD/NAD(P)-binding domain"/>
    <property type="match status" value="1"/>
</dbReference>
<evidence type="ECO:0000259" key="2">
    <source>
        <dbReference type="Pfam" id="PF01266"/>
    </source>
</evidence>
<accession>A0A1G9SR41</accession>